<name>A0A8S5MWD1_9CAUD</name>
<feature type="region of interest" description="Disordered" evidence="1">
    <location>
        <begin position="1"/>
        <end position="31"/>
    </location>
</feature>
<accession>A0A8S5MWD1</accession>
<protein>
    <submittedName>
        <fullName evidence="2">Uncharacterized protein</fullName>
    </submittedName>
</protein>
<reference evidence="2" key="1">
    <citation type="journal article" date="2021" name="Proc. Natl. Acad. Sci. U.S.A.">
        <title>A Catalog of Tens of Thousands of Viruses from Human Metagenomes Reveals Hidden Associations with Chronic Diseases.</title>
        <authorList>
            <person name="Tisza M.J."/>
            <person name="Buck C.B."/>
        </authorList>
    </citation>
    <scope>NUCLEOTIDE SEQUENCE</scope>
    <source>
        <strain evidence="2">Ctu1h4</strain>
    </source>
</reference>
<sequence>MDSDRAVPEGPERFRPQGAGRRRHEASGAQD</sequence>
<proteinExistence type="predicted"/>
<dbReference type="EMBL" id="BK015001">
    <property type="protein sequence ID" value="DAD86516.1"/>
    <property type="molecule type" value="Genomic_DNA"/>
</dbReference>
<evidence type="ECO:0000256" key="1">
    <source>
        <dbReference type="SAM" id="MobiDB-lite"/>
    </source>
</evidence>
<feature type="compositionally biased region" description="Basic and acidic residues" evidence="1">
    <location>
        <begin position="1"/>
        <end position="15"/>
    </location>
</feature>
<evidence type="ECO:0000313" key="2">
    <source>
        <dbReference type="EMBL" id="DAD86516.1"/>
    </source>
</evidence>
<organism evidence="2">
    <name type="scientific">Siphoviridae sp. ctu1h4</name>
    <dbReference type="NCBI Taxonomy" id="2826499"/>
    <lineage>
        <taxon>Viruses</taxon>
        <taxon>Duplodnaviria</taxon>
        <taxon>Heunggongvirae</taxon>
        <taxon>Uroviricota</taxon>
        <taxon>Caudoviricetes</taxon>
    </lineage>
</organism>